<dbReference type="InterPro" id="IPR018060">
    <property type="entry name" value="HTH_AraC"/>
</dbReference>
<feature type="domain" description="HTH araC/xylS-type" evidence="4">
    <location>
        <begin position="200"/>
        <end position="298"/>
    </location>
</feature>
<dbReference type="SUPFAM" id="SSF46689">
    <property type="entry name" value="Homeodomain-like"/>
    <property type="match status" value="1"/>
</dbReference>
<accession>A0AAW6FN91</accession>
<comment type="caution">
    <text evidence="5">The sequence shown here is derived from an EMBL/GenBank/DDBJ whole genome shotgun (WGS) entry which is preliminary data.</text>
</comment>
<dbReference type="GO" id="GO:0003700">
    <property type="term" value="F:DNA-binding transcription factor activity"/>
    <property type="evidence" value="ECO:0007669"/>
    <property type="project" value="InterPro"/>
</dbReference>
<dbReference type="AlphaFoldDB" id="A0AAW6FN91"/>
<dbReference type="GO" id="GO:0043565">
    <property type="term" value="F:sequence-specific DNA binding"/>
    <property type="evidence" value="ECO:0007669"/>
    <property type="project" value="InterPro"/>
</dbReference>
<proteinExistence type="predicted"/>
<keyword evidence="3" id="KW-0804">Transcription</keyword>
<dbReference type="PANTHER" id="PTHR43280">
    <property type="entry name" value="ARAC-FAMILY TRANSCRIPTIONAL REGULATOR"/>
    <property type="match status" value="1"/>
</dbReference>
<dbReference type="EMBL" id="JAQMRD010000035">
    <property type="protein sequence ID" value="MDB9224950.1"/>
    <property type="molecule type" value="Genomic_DNA"/>
</dbReference>
<reference evidence="5" key="1">
    <citation type="submission" date="2023-01" db="EMBL/GenBank/DDBJ databases">
        <title>Human gut microbiome strain richness.</title>
        <authorList>
            <person name="Chen-Liaw A."/>
        </authorList>
    </citation>
    <scope>NUCLEOTIDE SEQUENCE</scope>
    <source>
        <strain evidence="5">RTP21484st1_B7_RTP21484_190118</strain>
    </source>
</reference>
<dbReference type="PANTHER" id="PTHR43280:SF32">
    <property type="entry name" value="TRANSCRIPTIONAL REGULATORY PROTEIN"/>
    <property type="match status" value="1"/>
</dbReference>
<evidence type="ECO:0000313" key="6">
    <source>
        <dbReference type="Proteomes" id="UP001212263"/>
    </source>
</evidence>
<evidence type="ECO:0000259" key="4">
    <source>
        <dbReference type="PROSITE" id="PS01124"/>
    </source>
</evidence>
<dbReference type="Gene3D" id="1.10.10.60">
    <property type="entry name" value="Homeodomain-like"/>
    <property type="match status" value="2"/>
</dbReference>
<evidence type="ECO:0000256" key="2">
    <source>
        <dbReference type="ARBA" id="ARBA00023125"/>
    </source>
</evidence>
<dbReference type="PROSITE" id="PS01124">
    <property type="entry name" value="HTH_ARAC_FAMILY_2"/>
    <property type="match status" value="1"/>
</dbReference>
<keyword evidence="1" id="KW-0805">Transcription regulation</keyword>
<keyword evidence="2" id="KW-0238">DNA-binding</keyword>
<dbReference type="Proteomes" id="UP001212263">
    <property type="component" value="Unassembled WGS sequence"/>
</dbReference>
<dbReference type="InterPro" id="IPR009057">
    <property type="entry name" value="Homeodomain-like_sf"/>
</dbReference>
<organism evidence="5 6">
    <name type="scientific">Odoribacter splanchnicus</name>
    <dbReference type="NCBI Taxonomy" id="28118"/>
    <lineage>
        <taxon>Bacteria</taxon>
        <taxon>Pseudomonadati</taxon>
        <taxon>Bacteroidota</taxon>
        <taxon>Bacteroidia</taxon>
        <taxon>Bacteroidales</taxon>
        <taxon>Odoribacteraceae</taxon>
        <taxon>Odoribacter</taxon>
    </lineage>
</organism>
<evidence type="ECO:0000256" key="3">
    <source>
        <dbReference type="ARBA" id="ARBA00023163"/>
    </source>
</evidence>
<dbReference type="SMART" id="SM00342">
    <property type="entry name" value="HTH_ARAC"/>
    <property type="match status" value="1"/>
</dbReference>
<gene>
    <name evidence="5" type="ORF">PN645_18405</name>
</gene>
<evidence type="ECO:0000313" key="5">
    <source>
        <dbReference type="EMBL" id="MDB9224950.1"/>
    </source>
</evidence>
<evidence type="ECO:0000256" key="1">
    <source>
        <dbReference type="ARBA" id="ARBA00023015"/>
    </source>
</evidence>
<dbReference type="RefSeq" id="WP_217504944.1">
    <property type="nucleotide sequence ID" value="NZ_JABWDG010000059.1"/>
</dbReference>
<sequence>MVKNSVHIKNIGELLSLPYLANDIRTRINSLVLDCNLVERQLSAPVFLNAATIILVLSGTAQLNINYRSYFIQANTAVLLSASHLFHFRDCSPDFSGLCLLVSKEFMDEMDSTDMIYRRIRYGVKLYNTPMVGLNEEDSILIRDRMLAVGKVIGQPGHLYYKEVILNSLFAFYLDFSNIIDRKEEFKGEGNLNRYESVIKAFIELLVRHYRKEHKVEFYATKLNLSAHYLTLIVKRITGQSVCDFIFEMLFSEARNLLKHSPLSIQEITAELHFSDQSAFGKFFKRKSGFSPIDYRKKQS</sequence>
<name>A0AAW6FN91_9BACT</name>
<protein>
    <submittedName>
        <fullName evidence="5">AraC family transcriptional regulator</fullName>
    </submittedName>
</protein>
<dbReference type="Pfam" id="PF12833">
    <property type="entry name" value="HTH_18"/>
    <property type="match status" value="1"/>
</dbReference>